<dbReference type="EC" id="3.1.3.89" evidence="8"/>
<comment type="similarity">
    <text evidence="16">Belongs to the adenylate kinase family.</text>
</comment>
<evidence type="ECO:0000256" key="9">
    <source>
        <dbReference type="ARBA" id="ARBA00022679"/>
    </source>
</evidence>
<dbReference type="GO" id="GO:0019205">
    <property type="term" value="F:nucleobase-containing compound kinase activity"/>
    <property type="evidence" value="ECO:0007669"/>
    <property type="project" value="InterPro"/>
</dbReference>
<dbReference type="SUPFAM" id="SSF52540">
    <property type="entry name" value="P-loop containing nucleoside triphosphate hydrolases"/>
    <property type="match status" value="1"/>
</dbReference>
<evidence type="ECO:0000256" key="16">
    <source>
        <dbReference type="RuleBase" id="RU003330"/>
    </source>
</evidence>
<dbReference type="GO" id="GO:0046872">
    <property type="term" value="F:metal ion binding"/>
    <property type="evidence" value="ECO:0007669"/>
    <property type="project" value="UniProtKB-KW"/>
</dbReference>
<dbReference type="InterPro" id="IPR006674">
    <property type="entry name" value="HD_domain"/>
</dbReference>
<dbReference type="GO" id="GO:0005737">
    <property type="term" value="C:cytoplasm"/>
    <property type="evidence" value="ECO:0007669"/>
    <property type="project" value="TreeGrafter"/>
</dbReference>
<evidence type="ECO:0000256" key="13">
    <source>
        <dbReference type="ARBA" id="ARBA00022801"/>
    </source>
</evidence>
<keyword evidence="19" id="KW-1185">Reference proteome</keyword>
<dbReference type="GO" id="GO:0009159">
    <property type="term" value="P:deoxyribonucleoside monophosphate catabolic process"/>
    <property type="evidence" value="ECO:0007669"/>
    <property type="project" value="UniProtKB-ARBA"/>
</dbReference>
<comment type="cofactor">
    <cofactor evidence="2">
        <name>Mn(2+)</name>
        <dbReference type="ChEBI" id="CHEBI:29035"/>
    </cofactor>
</comment>
<keyword evidence="13 18" id="KW-0378">Hydrolase</keyword>
<keyword evidence="12 16" id="KW-0418">Kinase</keyword>
<dbReference type="InterPro" id="IPR027417">
    <property type="entry name" value="P-loop_NTPase"/>
</dbReference>
<dbReference type="SUPFAM" id="SSF109604">
    <property type="entry name" value="HD-domain/PDEase-like"/>
    <property type="match status" value="1"/>
</dbReference>
<evidence type="ECO:0000256" key="6">
    <source>
        <dbReference type="ARBA" id="ARBA00009999"/>
    </source>
</evidence>
<dbReference type="Gene3D" id="1.10.3210.10">
    <property type="entry name" value="Hypothetical protein af1432"/>
    <property type="match status" value="1"/>
</dbReference>
<evidence type="ECO:0000313" key="19">
    <source>
        <dbReference type="Proteomes" id="UP000800094"/>
    </source>
</evidence>
<dbReference type="PRINTS" id="PR00094">
    <property type="entry name" value="ADENYLTKNASE"/>
</dbReference>
<evidence type="ECO:0000256" key="10">
    <source>
        <dbReference type="ARBA" id="ARBA00022723"/>
    </source>
</evidence>
<accession>A0A6A6J1I0</accession>
<dbReference type="AlphaFoldDB" id="A0A6A6J1I0"/>
<dbReference type="PANTHER" id="PTHR11845:SF13">
    <property type="entry name" value="5'-DEOXYNUCLEOTIDASE HDDC2"/>
    <property type="match status" value="1"/>
</dbReference>
<comment type="catalytic activity">
    <reaction evidence="1">
        <text>a 2'-deoxyribonucleoside 5'-phosphate + H2O = a 2'-deoxyribonucleoside + phosphate</text>
        <dbReference type="Rhea" id="RHEA:36167"/>
        <dbReference type="ChEBI" id="CHEBI:15377"/>
        <dbReference type="ChEBI" id="CHEBI:18274"/>
        <dbReference type="ChEBI" id="CHEBI:43474"/>
        <dbReference type="ChEBI" id="CHEBI:65317"/>
        <dbReference type="EC" id="3.1.3.89"/>
    </reaction>
</comment>
<evidence type="ECO:0000256" key="5">
    <source>
        <dbReference type="ARBA" id="ARBA00004074"/>
    </source>
</evidence>
<gene>
    <name evidence="18" type="ORF">BU26DRAFT_599247</name>
</gene>
<evidence type="ECO:0000256" key="1">
    <source>
        <dbReference type="ARBA" id="ARBA00001638"/>
    </source>
</evidence>
<reference evidence="18" key="1">
    <citation type="journal article" date="2020" name="Stud. Mycol.">
        <title>101 Dothideomycetes genomes: a test case for predicting lifestyles and emergence of pathogens.</title>
        <authorList>
            <person name="Haridas S."/>
            <person name="Albert R."/>
            <person name="Binder M."/>
            <person name="Bloem J."/>
            <person name="Labutti K."/>
            <person name="Salamov A."/>
            <person name="Andreopoulos B."/>
            <person name="Baker S."/>
            <person name="Barry K."/>
            <person name="Bills G."/>
            <person name="Bluhm B."/>
            <person name="Cannon C."/>
            <person name="Castanera R."/>
            <person name="Culley D."/>
            <person name="Daum C."/>
            <person name="Ezra D."/>
            <person name="Gonzalez J."/>
            <person name="Henrissat B."/>
            <person name="Kuo A."/>
            <person name="Liang C."/>
            <person name="Lipzen A."/>
            <person name="Lutzoni F."/>
            <person name="Magnuson J."/>
            <person name="Mondo S."/>
            <person name="Nolan M."/>
            <person name="Ohm R."/>
            <person name="Pangilinan J."/>
            <person name="Park H.-J."/>
            <person name="Ramirez L."/>
            <person name="Alfaro M."/>
            <person name="Sun H."/>
            <person name="Tritt A."/>
            <person name="Yoshinaga Y."/>
            <person name="Zwiers L.-H."/>
            <person name="Turgeon B."/>
            <person name="Goodwin S."/>
            <person name="Spatafora J."/>
            <person name="Crous P."/>
            <person name="Grigoriev I."/>
        </authorList>
    </citation>
    <scope>NUCLEOTIDE SEQUENCE</scope>
    <source>
        <strain evidence="18">CBS 122368</strain>
    </source>
</reference>
<evidence type="ECO:0000256" key="3">
    <source>
        <dbReference type="ARBA" id="ARBA00001941"/>
    </source>
</evidence>
<dbReference type="Gene3D" id="3.40.50.300">
    <property type="entry name" value="P-loop containing nucleotide triphosphate hydrolases"/>
    <property type="match status" value="1"/>
</dbReference>
<keyword evidence="11" id="KW-0547">Nucleotide-binding</keyword>
<sequence>MESDLADLDNSPLPFLHLMGSLKRLPRTGWLRTIENPESVAAHMYRLSLMGMLAPDNTNMERCIFLALCHDMAESVVGDIPTFAGVTKEHKYKLEDFGILYIESLLATSNPAAGKKIRNAWVEYEECKTPEARFVREMDKFECLIQAHEYEQMTFGEKDLEEFQGLSSKISSFEGKRWMKLLQQEREAHFAKRSQRTHVIFVIGGPGAGKGTQCALLSEEFGFQSIDLDELLREKADDPTYSHAKFIRRCIEEDVQVPVQLAISLLEAKINKGVREGKSWSLVCGFPKNMEHLIEFQEKVQKTNYALLLSCSPEELLRRSQEQHSNGADGASDVLRRTRDIPVQNAEVQNCLAIDGYFSRVNGDGSVAEVYGLVKNAVKGFVQHAEEGK</sequence>
<organism evidence="18 19">
    <name type="scientific">Trematosphaeria pertusa</name>
    <dbReference type="NCBI Taxonomy" id="390896"/>
    <lineage>
        <taxon>Eukaryota</taxon>
        <taxon>Fungi</taxon>
        <taxon>Dikarya</taxon>
        <taxon>Ascomycota</taxon>
        <taxon>Pezizomycotina</taxon>
        <taxon>Dothideomycetes</taxon>
        <taxon>Pleosporomycetidae</taxon>
        <taxon>Pleosporales</taxon>
        <taxon>Massarineae</taxon>
        <taxon>Trematosphaeriaceae</taxon>
        <taxon>Trematosphaeria</taxon>
    </lineage>
</organism>
<proteinExistence type="inferred from homology"/>
<dbReference type="PANTHER" id="PTHR11845">
    <property type="entry name" value="5'-DEOXYNUCLEOTIDASE HDDC2"/>
    <property type="match status" value="1"/>
</dbReference>
<dbReference type="InterPro" id="IPR000850">
    <property type="entry name" value="Adenylat/UMP-CMP_kin"/>
</dbReference>
<dbReference type="GO" id="GO:0002953">
    <property type="term" value="F:5'-deoxynucleotidase activity"/>
    <property type="evidence" value="ECO:0007669"/>
    <property type="project" value="UniProtKB-EC"/>
</dbReference>
<feature type="domain" description="HD" evidence="17">
    <location>
        <begin position="20"/>
        <end position="170"/>
    </location>
</feature>
<comment type="function">
    <text evidence="5">Catalyzes the dephosphorylation of the nucleoside 5'-monophosphates deoxyadenosine monophosphate (dAMP), deoxycytidine monophosphate (dCMP), deoxyguanosine monophosphate (dGMP) and deoxythymidine monophosphate (dTMP).</text>
</comment>
<evidence type="ECO:0000256" key="7">
    <source>
        <dbReference type="ARBA" id="ARBA00011738"/>
    </source>
</evidence>
<evidence type="ECO:0000256" key="11">
    <source>
        <dbReference type="ARBA" id="ARBA00022741"/>
    </source>
</evidence>
<comment type="subunit">
    <text evidence="7">Homodimer.</text>
</comment>
<keyword evidence="9 16" id="KW-0808">Transferase</keyword>
<protein>
    <recommendedName>
        <fullName evidence="8">5'-deoxynucleotidase</fullName>
        <ecNumber evidence="8">3.1.3.89</ecNumber>
    </recommendedName>
</protein>
<dbReference type="GO" id="GO:0005524">
    <property type="term" value="F:ATP binding"/>
    <property type="evidence" value="ECO:0007669"/>
    <property type="project" value="InterPro"/>
</dbReference>
<dbReference type="Pfam" id="PF00406">
    <property type="entry name" value="ADK"/>
    <property type="match status" value="1"/>
</dbReference>
<dbReference type="FunFam" id="1.10.3210.10:FF:000011">
    <property type="entry name" value="HD domain-containing protein 2"/>
    <property type="match status" value="1"/>
</dbReference>
<dbReference type="GeneID" id="54588413"/>
<evidence type="ECO:0000256" key="4">
    <source>
        <dbReference type="ARBA" id="ARBA00001946"/>
    </source>
</evidence>
<evidence type="ECO:0000259" key="17">
    <source>
        <dbReference type="Pfam" id="PF13023"/>
    </source>
</evidence>
<comment type="cofactor">
    <cofactor evidence="3">
        <name>Co(2+)</name>
        <dbReference type="ChEBI" id="CHEBI:48828"/>
    </cofactor>
</comment>
<dbReference type="Proteomes" id="UP000800094">
    <property type="component" value="Unassembled WGS sequence"/>
</dbReference>
<dbReference type="InterPro" id="IPR039356">
    <property type="entry name" value="YfbR/HDDC2"/>
</dbReference>
<evidence type="ECO:0000256" key="12">
    <source>
        <dbReference type="ARBA" id="ARBA00022777"/>
    </source>
</evidence>
<evidence type="ECO:0000313" key="18">
    <source>
        <dbReference type="EMBL" id="KAF2256579.1"/>
    </source>
</evidence>
<comment type="cofactor">
    <cofactor evidence="4">
        <name>Mg(2+)</name>
        <dbReference type="ChEBI" id="CHEBI:18420"/>
    </cofactor>
</comment>
<comment type="similarity">
    <text evidence="6">Belongs to the HDDC2 family.</text>
</comment>
<evidence type="ECO:0000256" key="8">
    <source>
        <dbReference type="ARBA" id="ARBA00012964"/>
    </source>
</evidence>
<keyword evidence="10" id="KW-0479">Metal-binding</keyword>
<evidence type="ECO:0000256" key="14">
    <source>
        <dbReference type="ARBA" id="ARBA00022842"/>
    </source>
</evidence>
<dbReference type="RefSeq" id="XP_033691583.1">
    <property type="nucleotide sequence ID" value="XM_033835083.1"/>
</dbReference>
<dbReference type="Pfam" id="PF13023">
    <property type="entry name" value="HD_3"/>
    <property type="match status" value="1"/>
</dbReference>
<evidence type="ECO:0000256" key="15">
    <source>
        <dbReference type="ARBA" id="ARBA00023285"/>
    </source>
</evidence>
<keyword evidence="15" id="KW-0170">Cobalt</keyword>
<dbReference type="OrthoDB" id="442176at2759"/>
<keyword evidence="14" id="KW-0460">Magnesium</keyword>
<name>A0A6A6J1I0_9PLEO</name>
<evidence type="ECO:0000256" key="2">
    <source>
        <dbReference type="ARBA" id="ARBA00001936"/>
    </source>
</evidence>
<dbReference type="EMBL" id="ML987189">
    <property type="protein sequence ID" value="KAF2256579.1"/>
    <property type="molecule type" value="Genomic_DNA"/>
</dbReference>